<evidence type="ECO:0000313" key="2">
    <source>
        <dbReference type="EMBL" id="ORX46644.1"/>
    </source>
</evidence>
<dbReference type="InterPro" id="IPR013083">
    <property type="entry name" value="Znf_RING/FYVE/PHD"/>
</dbReference>
<dbReference type="OrthoDB" id="2159048at2759"/>
<comment type="caution">
    <text evidence="2">The sequence shown here is derived from an EMBL/GenBank/DDBJ whole genome shotgun (WGS) entry which is preliminary data.</text>
</comment>
<dbReference type="CDD" id="cd15489">
    <property type="entry name" value="PHD_SF"/>
    <property type="match status" value="1"/>
</dbReference>
<dbReference type="SUPFAM" id="SSF57903">
    <property type="entry name" value="FYVE/PHD zinc finger"/>
    <property type="match status" value="1"/>
</dbReference>
<organism evidence="2 3">
    <name type="scientific">Piromyces finnis</name>
    <dbReference type="NCBI Taxonomy" id="1754191"/>
    <lineage>
        <taxon>Eukaryota</taxon>
        <taxon>Fungi</taxon>
        <taxon>Fungi incertae sedis</taxon>
        <taxon>Chytridiomycota</taxon>
        <taxon>Chytridiomycota incertae sedis</taxon>
        <taxon>Neocallimastigomycetes</taxon>
        <taxon>Neocallimastigales</taxon>
        <taxon>Neocallimastigaceae</taxon>
        <taxon>Piromyces</taxon>
    </lineage>
</organism>
<dbReference type="InterPro" id="IPR011011">
    <property type="entry name" value="Znf_FYVE_PHD"/>
</dbReference>
<feature type="compositionally biased region" description="Polar residues" evidence="1">
    <location>
        <begin position="503"/>
        <end position="512"/>
    </location>
</feature>
<feature type="compositionally biased region" description="Polar residues" evidence="1">
    <location>
        <begin position="550"/>
        <end position="562"/>
    </location>
</feature>
<evidence type="ECO:0000256" key="1">
    <source>
        <dbReference type="SAM" id="MobiDB-lite"/>
    </source>
</evidence>
<proteinExistence type="predicted"/>
<evidence type="ECO:0000313" key="3">
    <source>
        <dbReference type="Proteomes" id="UP000193719"/>
    </source>
</evidence>
<protein>
    <submittedName>
        <fullName evidence="2">Uncharacterized protein</fullName>
    </submittedName>
</protein>
<dbReference type="Gene3D" id="3.30.40.10">
    <property type="entry name" value="Zinc/RING finger domain, C3HC4 (zinc finger)"/>
    <property type="match status" value="1"/>
</dbReference>
<name>A0A1Y1V3T9_9FUNG</name>
<gene>
    <name evidence="2" type="ORF">BCR36DRAFT_413947</name>
</gene>
<reference evidence="2 3" key="1">
    <citation type="submission" date="2016-08" db="EMBL/GenBank/DDBJ databases">
        <title>Genomes of anaerobic fungi encode conserved fungal cellulosomes for biomass hydrolysis.</title>
        <authorList>
            <consortium name="DOE Joint Genome Institute"/>
            <person name="Haitjema C.H."/>
            <person name="Gilmore S.P."/>
            <person name="Henske J.K."/>
            <person name="Solomon K.V."/>
            <person name="De Groot R."/>
            <person name="Kuo A."/>
            <person name="Mondo S.J."/>
            <person name="Salamov A.A."/>
            <person name="Labutti K."/>
            <person name="Zhao Z."/>
            <person name="Chiniquy J."/>
            <person name="Barry K."/>
            <person name="Brewer H.M."/>
            <person name="Purvine S.O."/>
            <person name="Wright A.T."/>
            <person name="Boxma B."/>
            <person name="Van Alen T."/>
            <person name="Hackstein J.H."/>
            <person name="Baker S.E."/>
            <person name="Grigoriev I.V."/>
            <person name="O'Malley M.A."/>
        </authorList>
    </citation>
    <scope>NUCLEOTIDE SEQUENCE [LARGE SCALE GENOMIC DNA]</scope>
    <source>
        <strain evidence="3">finn</strain>
    </source>
</reference>
<accession>A0A1Y1V3T9</accession>
<reference evidence="2 3" key="2">
    <citation type="submission" date="2016-08" db="EMBL/GenBank/DDBJ databases">
        <title>Pervasive Adenine N6-methylation of Active Genes in Fungi.</title>
        <authorList>
            <consortium name="DOE Joint Genome Institute"/>
            <person name="Mondo S.J."/>
            <person name="Dannebaum R.O."/>
            <person name="Kuo R.C."/>
            <person name="Labutti K."/>
            <person name="Haridas S."/>
            <person name="Kuo A."/>
            <person name="Salamov A."/>
            <person name="Ahrendt S.R."/>
            <person name="Lipzen A."/>
            <person name="Sullivan W."/>
            <person name="Andreopoulos W.B."/>
            <person name="Clum A."/>
            <person name="Lindquist E."/>
            <person name="Daum C."/>
            <person name="Ramamoorthy G.K."/>
            <person name="Gryganskyi A."/>
            <person name="Culley D."/>
            <person name="Magnuson J.K."/>
            <person name="James T.Y."/>
            <person name="O'Malley M.A."/>
            <person name="Stajich J.E."/>
            <person name="Spatafora J.W."/>
            <person name="Visel A."/>
            <person name="Grigoriev I.V."/>
        </authorList>
    </citation>
    <scope>NUCLEOTIDE SEQUENCE [LARGE SCALE GENOMIC DNA]</scope>
    <source>
        <strain evidence="3">finn</strain>
    </source>
</reference>
<dbReference type="Proteomes" id="UP000193719">
    <property type="component" value="Unassembled WGS sequence"/>
</dbReference>
<keyword evidence="3" id="KW-1185">Reference proteome</keyword>
<dbReference type="AlphaFoldDB" id="A0A1Y1V3T9"/>
<sequence length="786" mass="91036">MKIKQQNQKRKMLTNKINKTMERSINDISSNISKMISTQNNIDEALTNKKIFNGPNIVKIRIKKNISSFPNSNKNANIVSEGDSISSLNENVNISKKAFNNNNQSNENKLTQGLDEALIKNNDSFLNNNNNNNNGNLDNLFDSDSSLSSVSFYESDYIIENETFSKEEINYEKNMEIQKNESISETENDTYTEIDSLESTEKLEDISYFDDSSSITSLSSLISDSYFSSSNIITSKPKRKLKKIKKEITKENDSNTIESEIIPKRKRRKRSTISSVSSSHLSINISTPENLDPITVPIPKRRGRKPKNMKTSYNYNQLIKINSDINNMWNTLHENLKEKNQKNFEIPDSIVNEFEGLIKNPNNGDYINSYEWNIMKMSNDGKFTSFLTSDTFIPKTSKCLICQETIEEEDKKCYCEYCKSYYHQKCIKDDTKEPSEIVQIDKPVDIFRKAYNLNLSNNHLIHNVEFKWFLQKKWICPNHKDKNPIPKPKLKYPINTQDKKIKSNISSPNLHQNDSSVQSSTKKSSQKKKKDNSKMNHLTTSHSKKRSRDYNTTSAISNTKQENNSKRKESVVLKFITNNEPFSHDNPSKNSSIEIKKKNMKFNPDVDPDIYIHLKNEESLSTNIINKVIPKESSKFLKPEVRFKATEEQIKLDFIKKVNKSSKEIEDWLNSLILFHQDIIQQLYHKNLISTVPPTPSINSSSTYLIDTLCSAIEYSKKEDDYTKSLFETDKKNEEKTFDNKEKDNQLITNASITSDEIIPDIITKDSLIYQQYCYWKYICRSVINE</sequence>
<feature type="compositionally biased region" description="Low complexity" evidence="1">
    <location>
        <begin position="513"/>
        <end position="523"/>
    </location>
</feature>
<dbReference type="EMBL" id="MCFH01000034">
    <property type="protein sequence ID" value="ORX46644.1"/>
    <property type="molecule type" value="Genomic_DNA"/>
</dbReference>
<feature type="region of interest" description="Disordered" evidence="1">
    <location>
        <begin position="503"/>
        <end position="569"/>
    </location>
</feature>